<evidence type="ECO:0000313" key="1">
    <source>
        <dbReference type="EMBL" id="CAE7247931.1"/>
    </source>
</evidence>
<accession>A0A812LVV2</accession>
<dbReference type="AlphaFoldDB" id="A0A812LVV2"/>
<dbReference type="EMBL" id="CAJNJA010009548">
    <property type="protein sequence ID" value="CAE7247931.1"/>
    <property type="molecule type" value="Genomic_DNA"/>
</dbReference>
<keyword evidence="2" id="KW-1185">Reference proteome</keyword>
<dbReference type="Proteomes" id="UP000601435">
    <property type="component" value="Unassembled WGS sequence"/>
</dbReference>
<organism evidence="1 2">
    <name type="scientific">Symbiodinium necroappetens</name>
    <dbReference type="NCBI Taxonomy" id="1628268"/>
    <lineage>
        <taxon>Eukaryota</taxon>
        <taxon>Sar</taxon>
        <taxon>Alveolata</taxon>
        <taxon>Dinophyceae</taxon>
        <taxon>Suessiales</taxon>
        <taxon>Symbiodiniaceae</taxon>
        <taxon>Symbiodinium</taxon>
    </lineage>
</organism>
<protein>
    <submittedName>
        <fullName evidence="1">Uncharacterized protein</fullName>
    </submittedName>
</protein>
<name>A0A812LVV2_9DINO</name>
<sequence length="180" mass="19504">MDGAEQLLLAWSINVEDFRVNSARLRDSLRDFNGIGYKVVAKVGNRLLSIWAGDRTEYSLGATIRDEAGPNHSGGLYVCRTQAAALRHRVPARRGGLFFAPRLLLRCRCEGPFVEYPGGKIACSALTPIDVQAIPPGYLHTSPQRAAAAAAGVGPSEGLRVETTALEAEVAELERRLGYR</sequence>
<evidence type="ECO:0000313" key="2">
    <source>
        <dbReference type="Proteomes" id="UP000601435"/>
    </source>
</evidence>
<proteinExistence type="predicted"/>
<reference evidence="1" key="1">
    <citation type="submission" date="2021-02" db="EMBL/GenBank/DDBJ databases">
        <authorList>
            <person name="Dougan E. K."/>
            <person name="Rhodes N."/>
            <person name="Thang M."/>
            <person name="Chan C."/>
        </authorList>
    </citation>
    <scope>NUCLEOTIDE SEQUENCE</scope>
</reference>
<comment type="caution">
    <text evidence="1">The sequence shown here is derived from an EMBL/GenBank/DDBJ whole genome shotgun (WGS) entry which is preliminary data.</text>
</comment>
<dbReference type="OrthoDB" id="312254at2759"/>
<gene>
    <name evidence="1" type="ORF">SNEC2469_LOCUS4943</name>
</gene>